<proteinExistence type="predicted"/>
<dbReference type="InterPro" id="IPR002734">
    <property type="entry name" value="RibDG_C"/>
</dbReference>
<dbReference type="PANTHER" id="PTHR38011">
    <property type="entry name" value="DIHYDROFOLATE REDUCTASE FAMILY PROTEIN (AFU_ORTHOLOGUE AFUA_8G06820)"/>
    <property type="match status" value="1"/>
</dbReference>
<dbReference type="Gene3D" id="3.40.430.10">
    <property type="entry name" value="Dihydrofolate Reductase, subunit A"/>
    <property type="match status" value="1"/>
</dbReference>
<keyword evidence="3" id="KW-1185">Reference proteome</keyword>
<organism evidence="2 3">
    <name type="scientific">Chitinophaga chungangae</name>
    <dbReference type="NCBI Taxonomy" id="2821488"/>
    <lineage>
        <taxon>Bacteria</taxon>
        <taxon>Pseudomonadati</taxon>
        <taxon>Bacteroidota</taxon>
        <taxon>Chitinophagia</taxon>
        <taxon>Chitinophagales</taxon>
        <taxon>Chitinophagaceae</taxon>
        <taxon>Chitinophaga</taxon>
    </lineage>
</organism>
<sequence length="188" mass="21575">MARKIILSMHVSLDGYVATPDGGMDWVRFDDELFRFVGEMTEEADTALYGRKTWEIMDNYWPTADQKPNAGEHDRQHAAWYRRVNKVVISDSMKGRELPRTRIFSGNIAEQVTQLKQEPGSNIMIFGSPGASQVLMENGLIDEYHLFVNPVALNKGIPLFKQKDRVNLKLTATKPYECGVAWLHFRQR</sequence>
<protein>
    <submittedName>
        <fullName evidence="2">Dihydrofolate reductase</fullName>
    </submittedName>
</protein>
<dbReference type="RefSeq" id="WP_209144017.1">
    <property type="nucleotide sequence ID" value="NZ_JAGHKP010000001.1"/>
</dbReference>
<dbReference type="EMBL" id="JAGHKP010000001">
    <property type="protein sequence ID" value="MBO9151630.1"/>
    <property type="molecule type" value="Genomic_DNA"/>
</dbReference>
<name>A0ABS3YAX4_9BACT</name>
<feature type="domain" description="Bacterial bifunctional deaminase-reductase C-terminal" evidence="1">
    <location>
        <begin position="3"/>
        <end position="180"/>
    </location>
</feature>
<evidence type="ECO:0000313" key="2">
    <source>
        <dbReference type="EMBL" id="MBO9151630.1"/>
    </source>
</evidence>
<gene>
    <name evidence="2" type="ORF">J7I43_05390</name>
</gene>
<comment type="caution">
    <text evidence="2">The sequence shown here is derived from an EMBL/GenBank/DDBJ whole genome shotgun (WGS) entry which is preliminary data.</text>
</comment>
<evidence type="ECO:0000313" key="3">
    <source>
        <dbReference type="Proteomes" id="UP000679126"/>
    </source>
</evidence>
<accession>A0ABS3YAX4</accession>
<dbReference type="Proteomes" id="UP000679126">
    <property type="component" value="Unassembled WGS sequence"/>
</dbReference>
<dbReference type="PANTHER" id="PTHR38011:SF11">
    <property type="entry name" value="2,5-DIAMINO-6-RIBOSYLAMINO-4(3H)-PYRIMIDINONE 5'-PHOSPHATE REDUCTASE"/>
    <property type="match status" value="1"/>
</dbReference>
<dbReference type="InterPro" id="IPR050765">
    <property type="entry name" value="Riboflavin_Biosynth_HTPR"/>
</dbReference>
<dbReference type="InterPro" id="IPR024072">
    <property type="entry name" value="DHFR-like_dom_sf"/>
</dbReference>
<evidence type="ECO:0000259" key="1">
    <source>
        <dbReference type="Pfam" id="PF01872"/>
    </source>
</evidence>
<dbReference type="SUPFAM" id="SSF53597">
    <property type="entry name" value="Dihydrofolate reductase-like"/>
    <property type="match status" value="1"/>
</dbReference>
<dbReference type="Pfam" id="PF01872">
    <property type="entry name" value="RibD_C"/>
    <property type="match status" value="1"/>
</dbReference>
<reference evidence="3" key="1">
    <citation type="submission" date="2021-03" db="EMBL/GenBank/DDBJ databases">
        <title>Assistant Professor.</title>
        <authorList>
            <person name="Huq M.A."/>
        </authorList>
    </citation>
    <scope>NUCLEOTIDE SEQUENCE [LARGE SCALE GENOMIC DNA]</scope>
    <source>
        <strain evidence="3">MAH-28</strain>
    </source>
</reference>